<keyword evidence="2" id="KW-1185">Reference proteome</keyword>
<sequence length="767" mass="86481">MLTHASMSTKRKNRDGERTDTPQSHGRKKVKIQEARQIAIQVPTHVADGNSKFPVSLDVENFADARRFEITAMQDSMVNARAGSSKRSWQKLPRHLRRRAASHDTRRVPMYLRDKARAEMDPHNKNTSPRSKSKKAGKTGAHPRTDALLKRQRDKLWLETHIWHAKRMKMETLWGYRLALHPTEKAFRSSHRASRHGCILHDASYHEIIEVRAPQAVLIPLLDLCCESSASPGSVRYLTGSRACEALLYMPNSYPYDLIGPITILWRPAVSLGSDNLPSSRIVWVVCHPSIFESAFRSLAISSSFAVEALKPDDKRRHRVEVVDLRGKFNIFELMGPKSSQVIKGALTPVLDHESEEFDRFWNGLQRLQCPGGLPSGMVVGLEVHDPRLSFPPVNPPVHASKALTSQQSVPSPHLAYSKIWDSISVSAGTPRFRKKDLDERRAKNSIPGGKLDPLREDDQISLLLIRRTISDHCDSQPVHGWTMIIPSGWAMPFLTSLTHTGTLVGGQQQRDVQMLEAGVPQFPRDFPTTEPYRERAEAWDASERYRWERTPPAKRVNYERLGIDNPWKADWENVLDQYTPGVAGYVPTQRDTIHPWLLSKYLASFVLETTDISNPAVWLYDKLSASRSGRGNTGLRLKESANDLWCGALVQVQVELHGRGTLSDVAAVYPLRDDEVQICGSFFESLRESLELQLSPQDVIMGYLTSGVYSLSRGRPHGIGTVALSRLVEVRKQMLAISSPVYVVKVRNVNSDSCRLAQIKLFDHLN</sequence>
<evidence type="ECO:0000313" key="1">
    <source>
        <dbReference type="EMBL" id="KAF9651561.1"/>
    </source>
</evidence>
<accession>A0ACB6ZPG2</accession>
<comment type="caution">
    <text evidence="1">The sequence shown here is derived from an EMBL/GenBank/DDBJ whole genome shotgun (WGS) entry which is preliminary data.</text>
</comment>
<organism evidence="1 2">
    <name type="scientific">Thelephora ganbajun</name>
    <name type="common">Ganba fungus</name>
    <dbReference type="NCBI Taxonomy" id="370292"/>
    <lineage>
        <taxon>Eukaryota</taxon>
        <taxon>Fungi</taxon>
        <taxon>Dikarya</taxon>
        <taxon>Basidiomycota</taxon>
        <taxon>Agaricomycotina</taxon>
        <taxon>Agaricomycetes</taxon>
        <taxon>Thelephorales</taxon>
        <taxon>Thelephoraceae</taxon>
        <taxon>Thelephora</taxon>
    </lineage>
</organism>
<reference evidence="1" key="2">
    <citation type="journal article" date="2020" name="Nat. Commun.">
        <title>Large-scale genome sequencing of mycorrhizal fungi provides insights into the early evolution of symbiotic traits.</title>
        <authorList>
            <person name="Miyauchi S."/>
            <person name="Kiss E."/>
            <person name="Kuo A."/>
            <person name="Drula E."/>
            <person name="Kohler A."/>
            <person name="Sanchez-Garcia M."/>
            <person name="Morin E."/>
            <person name="Andreopoulos B."/>
            <person name="Barry K.W."/>
            <person name="Bonito G."/>
            <person name="Buee M."/>
            <person name="Carver A."/>
            <person name="Chen C."/>
            <person name="Cichocki N."/>
            <person name="Clum A."/>
            <person name="Culley D."/>
            <person name="Crous P.W."/>
            <person name="Fauchery L."/>
            <person name="Girlanda M."/>
            <person name="Hayes R.D."/>
            <person name="Keri Z."/>
            <person name="LaButti K."/>
            <person name="Lipzen A."/>
            <person name="Lombard V."/>
            <person name="Magnuson J."/>
            <person name="Maillard F."/>
            <person name="Murat C."/>
            <person name="Nolan M."/>
            <person name="Ohm R.A."/>
            <person name="Pangilinan J."/>
            <person name="Pereira M.F."/>
            <person name="Perotto S."/>
            <person name="Peter M."/>
            <person name="Pfister S."/>
            <person name="Riley R."/>
            <person name="Sitrit Y."/>
            <person name="Stielow J.B."/>
            <person name="Szollosi G."/>
            <person name="Zifcakova L."/>
            <person name="Stursova M."/>
            <person name="Spatafora J.W."/>
            <person name="Tedersoo L."/>
            <person name="Vaario L.M."/>
            <person name="Yamada A."/>
            <person name="Yan M."/>
            <person name="Wang P."/>
            <person name="Xu J."/>
            <person name="Bruns T."/>
            <person name="Baldrian P."/>
            <person name="Vilgalys R."/>
            <person name="Dunand C."/>
            <person name="Henrissat B."/>
            <person name="Grigoriev I.V."/>
            <person name="Hibbett D."/>
            <person name="Nagy L.G."/>
            <person name="Martin F.M."/>
        </authorList>
    </citation>
    <scope>NUCLEOTIDE SEQUENCE</scope>
    <source>
        <strain evidence="1">P2</strain>
    </source>
</reference>
<proteinExistence type="predicted"/>
<protein>
    <submittedName>
        <fullName evidence="1">POP1-domain-containing protein</fullName>
    </submittedName>
</protein>
<gene>
    <name evidence="1" type="ORF">BDM02DRAFT_3138662</name>
</gene>
<reference evidence="1" key="1">
    <citation type="submission" date="2019-10" db="EMBL/GenBank/DDBJ databases">
        <authorList>
            <consortium name="DOE Joint Genome Institute"/>
            <person name="Kuo A."/>
            <person name="Miyauchi S."/>
            <person name="Kiss E."/>
            <person name="Drula E."/>
            <person name="Kohler A."/>
            <person name="Sanchez-Garcia M."/>
            <person name="Andreopoulos B."/>
            <person name="Barry K.W."/>
            <person name="Bonito G."/>
            <person name="Buee M."/>
            <person name="Carver A."/>
            <person name="Chen C."/>
            <person name="Cichocki N."/>
            <person name="Clum A."/>
            <person name="Culley D."/>
            <person name="Crous P.W."/>
            <person name="Fauchery L."/>
            <person name="Girlanda M."/>
            <person name="Hayes R."/>
            <person name="Keri Z."/>
            <person name="Labutti K."/>
            <person name="Lipzen A."/>
            <person name="Lombard V."/>
            <person name="Magnuson J."/>
            <person name="Maillard F."/>
            <person name="Morin E."/>
            <person name="Murat C."/>
            <person name="Nolan M."/>
            <person name="Ohm R."/>
            <person name="Pangilinan J."/>
            <person name="Pereira M."/>
            <person name="Perotto S."/>
            <person name="Peter M."/>
            <person name="Riley R."/>
            <person name="Sitrit Y."/>
            <person name="Stielow B."/>
            <person name="Szollosi G."/>
            <person name="Zifcakova L."/>
            <person name="Stursova M."/>
            <person name="Spatafora J.W."/>
            <person name="Tedersoo L."/>
            <person name="Vaario L.-M."/>
            <person name="Yamada A."/>
            <person name="Yan M."/>
            <person name="Wang P."/>
            <person name="Xu J."/>
            <person name="Bruns T."/>
            <person name="Baldrian P."/>
            <person name="Vilgalys R."/>
            <person name="Henrissat B."/>
            <person name="Grigoriev I.V."/>
            <person name="Hibbett D."/>
            <person name="Nagy L.G."/>
            <person name="Martin F.M."/>
        </authorList>
    </citation>
    <scope>NUCLEOTIDE SEQUENCE</scope>
    <source>
        <strain evidence="1">P2</strain>
    </source>
</reference>
<dbReference type="EMBL" id="MU117974">
    <property type="protein sequence ID" value="KAF9651561.1"/>
    <property type="molecule type" value="Genomic_DNA"/>
</dbReference>
<evidence type="ECO:0000313" key="2">
    <source>
        <dbReference type="Proteomes" id="UP000886501"/>
    </source>
</evidence>
<dbReference type="Proteomes" id="UP000886501">
    <property type="component" value="Unassembled WGS sequence"/>
</dbReference>
<name>A0ACB6ZPG2_THEGA</name>